<organism evidence="1 2">
    <name type="scientific">Phialocephala subalpina</name>
    <dbReference type="NCBI Taxonomy" id="576137"/>
    <lineage>
        <taxon>Eukaryota</taxon>
        <taxon>Fungi</taxon>
        <taxon>Dikarya</taxon>
        <taxon>Ascomycota</taxon>
        <taxon>Pezizomycotina</taxon>
        <taxon>Leotiomycetes</taxon>
        <taxon>Helotiales</taxon>
        <taxon>Mollisiaceae</taxon>
        <taxon>Phialocephala</taxon>
        <taxon>Phialocephala fortinii species complex</taxon>
    </lineage>
</organism>
<dbReference type="STRING" id="576137.A0A1L7WCA7"/>
<gene>
    <name evidence="1" type="ORF">PAC_00285</name>
</gene>
<dbReference type="OrthoDB" id="2958217at2759"/>
<evidence type="ECO:0000313" key="2">
    <source>
        <dbReference type="Proteomes" id="UP000184330"/>
    </source>
</evidence>
<dbReference type="PANTHER" id="PTHR33112">
    <property type="entry name" value="DOMAIN PROTEIN, PUTATIVE-RELATED"/>
    <property type="match status" value="1"/>
</dbReference>
<evidence type="ECO:0000313" key="1">
    <source>
        <dbReference type="EMBL" id="CZR50413.1"/>
    </source>
</evidence>
<dbReference type="Proteomes" id="UP000184330">
    <property type="component" value="Unassembled WGS sequence"/>
</dbReference>
<accession>A0A1L7WCA7</accession>
<proteinExistence type="predicted"/>
<dbReference type="AlphaFoldDB" id="A0A1L7WCA7"/>
<protein>
    <recommendedName>
        <fullName evidence="3">Heterokaryon incompatibility domain-containing protein</fullName>
    </recommendedName>
</protein>
<sequence>MNLAKSWLEECVNFHGTLYEEPSESNDYERIAPQDLRVIDVQHMCLVMLTPRGRKKISEENLLESKWDDPRHHSLHSNQEKEAQILQMDRVYQGSLITIISASPLPKFKLGYDCLPRYHAGTRFVEEITDQRNTIQSTRAWTFQEELLSQRRLYFTPAQLYFQCSCGVFYEDAVDEVKSPSAYVYESCSLWNASGLYTNATNCSAYRVTARDGLSRVIFKSQEESFSFYMDVVERYTCRSMSNQGDAVIALEGVLEVLRKTTQTNSIWGLPESLFDDALL</sequence>
<keyword evidence="2" id="KW-1185">Reference proteome</keyword>
<reference evidence="1 2" key="1">
    <citation type="submission" date="2016-03" db="EMBL/GenBank/DDBJ databases">
        <authorList>
            <person name="Ploux O."/>
        </authorList>
    </citation>
    <scope>NUCLEOTIDE SEQUENCE [LARGE SCALE GENOMIC DNA]</scope>
    <source>
        <strain evidence="1 2">UAMH 11012</strain>
    </source>
</reference>
<dbReference type="EMBL" id="FJOG01000001">
    <property type="protein sequence ID" value="CZR50413.1"/>
    <property type="molecule type" value="Genomic_DNA"/>
</dbReference>
<name>A0A1L7WCA7_9HELO</name>
<dbReference type="PANTHER" id="PTHR33112:SF12">
    <property type="entry name" value="HETEROKARYON INCOMPATIBILITY DOMAIN-CONTAINING PROTEIN"/>
    <property type="match status" value="1"/>
</dbReference>
<evidence type="ECO:0008006" key="3">
    <source>
        <dbReference type="Google" id="ProtNLM"/>
    </source>
</evidence>